<feature type="region of interest" description="Disordered" evidence="1">
    <location>
        <begin position="170"/>
        <end position="190"/>
    </location>
</feature>
<sequence length="413" mass="45656">MTTTTMTTTTSRRRSAVGGQELSEAWRAAAAAATGGRREGRRGSVGNAIIDAMVPASGCEAPGFVSPAADQQHQHGSSTWAKMRRGSVFIQSLNTAGAADKAREARRSAQREVDRMIEGNNKILRALEEEAIARTLGRERKSAMDGPFRRGSLGSGQVQEARLGRRSSFTVVPDQQGGGARAGRRGSLGQSANREFMDLIKDKEQHIQEQHTTEINPLRPGFTEPAAMPMWRGYSVLEKDDHTVRGGTISAGATQDAGATRTGSPNTAGGYDCKTVKQEINLAPTHLGGPRFGRRKSSVTEQLAEGMEEIGKARGRLSQRSQEIKQNRRESFGRLLTMPKAPGWLSAERNYRRTSSSSSTELRQQTKPKTPTREEVEREERRAREMSSLKRRLRFPDIKKLLYSRPWYLRSDF</sequence>
<dbReference type="AlphaFoldDB" id="A0AAX4PIF1"/>
<feature type="region of interest" description="Disordered" evidence="1">
    <location>
        <begin position="343"/>
        <end position="388"/>
    </location>
</feature>
<feature type="compositionally biased region" description="Low complexity" evidence="1">
    <location>
        <begin position="1"/>
        <end position="10"/>
    </location>
</feature>
<feature type="region of interest" description="Disordered" evidence="1">
    <location>
        <begin position="249"/>
        <end position="270"/>
    </location>
</feature>
<evidence type="ECO:0000256" key="1">
    <source>
        <dbReference type="SAM" id="MobiDB-lite"/>
    </source>
</evidence>
<dbReference type="EMBL" id="CP151514">
    <property type="protein sequence ID" value="WZN66187.1"/>
    <property type="molecule type" value="Genomic_DNA"/>
</dbReference>
<proteinExistence type="predicted"/>
<accession>A0AAX4PIF1</accession>
<dbReference type="Proteomes" id="UP001472866">
    <property type="component" value="Chromosome 14"/>
</dbReference>
<gene>
    <name evidence="2" type="ORF">HKI87_14g77520</name>
</gene>
<keyword evidence="3" id="KW-1185">Reference proteome</keyword>
<feature type="region of interest" description="Disordered" evidence="1">
    <location>
        <begin position="1"/>
        <end position="23"/>
    </location>
</feature>
<name>A0AAX4PIF1_9CHLO</name>
<reference evidence="2 3" key="1">
    <citation type="submission" date="2024-03" db="EMBL/GenBank/DDBJ databases">
        <title>Complete genome sequence of the green alga Chloropicon roscoffensis RCC1871.</title>
        <authorList>
            <person name="Lemieux C."/>
            <person name="Pombert J.-F."/>
            <person name="Otis C."/>
            <person name="Turmel M."/>
        </authorList>
    </citation>
    <scope>NUCLEOTIDE SEQUENCE [LARGE SCALE GENOMIC DNA]</scope>
    <source>
        <strain evidence="2 3">RCC1871</strain>
    </source>
</reference>
<feature type="compositionally biased region" description="Basic and acidic residues" evidence="1">
    <location>
        <begin position="371"/>
        <end position="388"/>
    </location>
</feature>
<evidence type="ECO:0000313" key="2">
    <source>
        <dbReference type="EMBL" id="WZN66187.1"/>
    </source>
</evidence>
<protein>
    <submittedName>
        <fullName evidence="2">Uncharacterized protein</fullName>
    </submittedName>
</protein>
<evidence type="ECO:0000313" key="3">
    <source>
        <dbReference type="Proteomes" id="UP001472866"/>
    </source>
</evidence>
<organism evidence="2 3">
    <name type="scientific">Chloropicon roscoffensis</name>
    <dbReference type="NCBI Taxonomy" id="1461544"/>
    <lineage>
        <taxon>Eukaryota</taxon>
        <taxon>Viridiplantae</taxon>
        <taxon>Chlorophyta</taxon>
        <taxon>Chloropicophyceae</taxon>
        <taxon>Chloropicales</taxon>
        <taxon>Chloropicaceae</taxon>
        <taxon>Chloropicon</taxon>
    </lineage>
</organism>